<accession>A0AAN6JYH0</accession>
<dbReference type="PANTHER" id="PTHR31138:SF1">
    <property type="entry name" value="PDZ DOMAIN-CONTAINING PROTEIN"/>
    <property type="match status" value="1"/>
</dbReference>
<name>A0AAN6JYH0_9BASI</name>
<organism evidence="2 3">
    <name type="scientific">Tilletia horrida</name>
    <dbReference type="NCBI Taxonomy" id="155126"/>
    <lineage>
        <taxon>Eukaryota</taxon>
        <taxon>Fungi</taxon>
        <taxon>Dikarya</taxon>
        <taxon>Basidiomycota</taxon>
        <taxon>Ustilaginomycotina</taxon>
        <taxon>Exobasidiomycetes</taxon>
        <taxon>Tilletiales</taxon>
        <taxon>Tilletiaceae</taxon>
        <taxon>Tilletia</taxon>
    </lineage>
</organism>
<proteinExistence type="predicted"/>
<feature type="compositionally biased region" description="Basic and acidic residues" evidence="1">
    <location>
        <begin position="314"/>
        <end position="349"/>
    </location>
</feature>
<feature type="region of interest" description="Disordered" evidence="1">
    <location>
        <begin position="300"/>
        <end position="349"/>
    </location>
</feature>
<evidence type="ECO:0000256" key="1">
    <source>
        <dbReference type="SAM" id="MobiDB-lite"/>
    </source>
</evidence>
<dbReference type="EMBL" id="JAPDMZ010000062">
    <property type="protein sequence ID" value="KAK0552482.1"/>
    <property type="molecule type" value="Genomic_DNA"/>
</dbReference>
<dbReference type="AlphaFoldDB" id="A0AAN6JYH0"/>
<feature type="region of interest" description="Disordered" evidence="1">
    <location>
        <begin position="265"/>
        <end position="288"/>
    </location>
</feature>
<evidence type="ECO:0000313" key="3">
    <source>
        <dbReference type="Proteomes" id="UP001176517"/>
    </source>
</evidence>
<reference evidence="2" key="1">
    <citation type="journal article" date="2023" name="PhytoFront">
        <title>Draft Genome Resources of Seven Strains of Tilletia horrida, Causal Agent of Kernel Smut of Rice.</title>
        <authorList>
            <person name="Khanal S."/>
            <person name="Antony Babu S."/>
            <person name="Zhou X.G."/>
        </authorList>
    </citation>
    <scope>NUCLEOTIDE SEQUENCE</scope>
    <source>
        <strain evidence="2">TX6</strain>
    </source>
</reference>
<dbReference type="SUPFAM" id="SSF55394">
    <property type="entry name" value="Bactericidal permeability-increasing protein, BPI"/>
    <property type="match status" value="1"/>
</dbReference>
<gene>
    <name evidence="2" type="ORF">OC846_002886</name>
</gene>
<evidence type="ECO:0000313" key="2">
    <source>
        <dbReference type="EMBL" id="KAK0552482.1"/>
    </source>
</evidence>
<dbReference type="Proteomes" id="UP001176517">
    <property type="component" value="Unassembled WGS sequence"/>
</dbReference>
<comment type="caution">
    <text evidence="2">The sequence shown here is derived from an EMBL/GenBank/DDBJ whole genome shotgun (WGS) entry which is preliminary data.</text>
</comment>
<dbReference type="Gene3D" id="3.15.10.10">
    <property type="entry name" value="Bactericidal permeability-increasing protein, domain 1"/>
    <property type="match status" value="1"/>
</dbReference>
<protein>
    <submittedName>
        <fullName evidence="2">Uncharacterized protein</fullName>
    </submittedName>
</protein>
<sequence>MTNDVHIDFERINSSAHSHMLKIKIRGMSLRVHRFAFAFTAKKGIKFHDHGIADLTVGGFGLSITIEIPRDRGEHYFFVRKCKAKLEELKFHIRKSNHRILHAMASGITNSYPTRKILSLIIGRGIGLGLKQLDLALMQAHLERERLRREGIQQKTEISVDELRSRVATIRDLMQKYHESAGTFRIDFDPSEDPKNEKGWEDAHAVKWIKETIEKTGAQDVKVHEWRSTAFGADDPFLAQHGEQKEDGHAARMAAKLQQLASKAATAAAKTDKKQDTNESQGVVPQSDAVDEAAIQKAENDLTALQNTADQEGEATHMESEAGKKAERRHSDVSDQVKELEKAVDKATS</sequence>
<dbReference type="GO" id="GO:0008289">
    <property type="term" value="F:lipid binding"/>
    <property type="evidence" value="ECO:0007669"/>
    <property type="project" value="InterPro"/>
</dbReference>
<keyword evidence="3" id="KW-1185">Reference proteome</keyword>
<dbReference type="InterPro" id="IPR017943">
    <property type="entry name" value="Bactericidal_perm-incr_a/b_dom"/>
</dbReference>
<dbReference type="PANTHER" id="PTHR31138">
    <property type="entry name" value="CHROMOSOME 19, WHOLE GENOME SHOTGUN SEQUENCE"/>
    <property type="match status" value="1"/>
</dbReference>